<dbReference type="InterPro" id="IPR054664">
    <property type="entry name" value="Alr0857-like"/>
</dbReference>
<dbReference type="AlphaFoldDB" id="A0A951QDL3"/>
<evidence type="ECO:0000313" key="2">
    <source>
        <dbReference type="Proteomes" id="UP000757435"/>
    </source>
</evidence>
<gene>
    <name evidence="1" type="ORF">KME15_18155</name>
</gene>
<reference evidence="1" key="1">
    <citation type="submission" date="2021-05" db="EMBL/GenBank/DDBJ databases">
        <authorList>
            <person name="Pietrasiak N."/>
            <person name="Ward R."/>
            <person name="Stajich J.E."/>
            <person name="Kurbessoian T."/>
        </authorList>
    </citation>
    <scope>NUCLEOTIDE SEQUENCE</scope>
    <source>
        <strain evidence="1">UHER 2000/2452</strain>
    </source>
</reference>
<proteinExistence type="predicted"/>
<comment type="caution">
    <text evidence="1">The sequence shown here is derived from an EMBL/GenBank/DDBJ whole genome shotgun (WGS) entry which is preliminary data.</text>
</comment>
<name>A0A951QDL3_9CYAN</name>
<dbReference type="EMBL" id="JAHHHD010000023">
    <property type="protein sequence ID" value="MBW4660599.1"/>
    <property type="molecule type" value="Genomic_DNA"/>
</dbReference>
<organism evidence="1 2">
    <name type="scientific">Drouetiella hepatica Uher 2000/2452</name>
    <dbReference type="NCBI Taxonomy" id="904376"/>
    <lineage>
        <taxon>Bacteria</taxon>
        <taxon>Bacillati</taxon>
        <taxon>Cyanobacteriota</taxon>
        <taxon>Cyanophyceae</taxon>
        <taxon>Oculatellales</taxon>
        <taxon>Oculatellaceae</taxon>
        <taxon>Drouetiella</taxon>
    </lineage>
</organism>
<dbReference type="Proteomes" id="UP000757435">
    <property type="component" value="Unassembled WGS sequence"/>
</dbReference>
<sequence>MLKVTFMETGSLLEPLTQSPEEWIGVRVLLAMRTAQRLIVESSTATLLLRSDLANLFLLEELTHQETEGAIALCRCDADYVEVSLRGTWITSDVTNLAEAEGVFVTLLTPDLESLLVELWQISQVCPSSLWR</sequence>
<accession>A0A951QDL3</accession>
<evidence type="ECO:0000313" key="1">
    <source>
        <dbReference type="EMBL" id="MBW4660599.1"/>
    </source>
</evidence>
<reference evidence="1" key="2">
    <citation type="journal article" date="2022" name="Microbiol. Resour. Announc.">
        <title>Metagenome Sequencing to Explore Phylogenomics of Terrestrial Cyanobacteria.</title>
        <authorList>
            <person name="Ward R.D."/>
            <person name="Stajich J.E."/>
            <person name="Johansen J.R."/>
            <person name="Huntemann M."/>
            <person name="Clum A."/>
            <person name="Foster B."/>
            <person name="Foster B."/>
            <person name="Roux S."/>
            <person name="Palaniappan K."/>
            <person name="Varghese N."/>
            <person name="Mukherjee S."/>
            <person name="Reddy T.B.K."/>
            <person name="Daum C."/>
            <person name="Copeland A."/>
            <person name="Chen I.A."/>
            <person name="Ivanova N.N."/>
            <person name="Kyrpides N.C."/>
            <person name="Shapiro N."/>
            <person name="Eloe-Fadrosh E.A."/>
            <person name="Pietrasiak N."/>
        </authorList>
    </citation>
    <scope>NUCLEOTIDE SEQUENCE</scope>
    <source>
        <strain evidence="1">UHER 2000/2452</strain>
    </source>
</reference>
<protein>
    <submittedName>
        <fullName evidence="1">Uncharacterized protein</fullName>
    </submittedName>
</protein>
<dbReference type="NCBIfam" id="NF045647">
    <property type="entry name" value="alr0857_fam"/>
    <property type="match status" value="1"/>
</dbReference>